<evidence type="ECO:0000313" key="10">
    <source>
        <dbReference type="Proteomes" id="UP000324629"/>
    </source>
</evidence>
<name>A0A5J4NLY3_9TREM</name>
<keyword evidence="1" id="KW-0808">Transferase</keyword>
<evidence type="ECO:0000313" key="9">
    <source>
        <dbReference type="EMBL" id="KAA3676399.1"/>
    </source>
</evidence>
<proteinExistence type="predicted"/>
<evidence type="ECO:0008006" key="11">
    <source>
        <dbReference type="Google" id="ProtNLM"/>
    </source>
</evidence>
<dbReference type="PANTHER" id="PTHR37984:SF5">
    <property type="entry name" value="PROTEIN NYNRIN-LIKE"/>
    <property type="match status" value="1"/>
</dbReference>
<accession>A0A5J4NLY3</accession>
<keyword evidence="2" id="KW-0548">Nucleotidyltransferase</keyword>
<dbReference type="InterPro" id="IPR050951">
    <property type="entry name" value="Retrovirus_Pol_polyprotein"/>
</dbReference>
<keyword evidence="5" id="KW-0378">Hydrolase</keyword>
<evidence type="ECO:0000256" key="3">
    <source>
        <dbReference type="ARBA" id="ARBA00022722"/>
    </source>
</evidence>
<evidence type="ECO:0000259" key="8">
    <source>
        <dbReference type="Pfam" id="PF17921"/>
    </source>
</evidence>
<keyword evidence="10" id="KW-1185">Reference proteome</keyword>
<keyword evidence="3" id="KW-0540">Nuclease</keyword>
<reference evidence="9 10" key="1">
    <citation type="journal article" date="2019" name="Gigascience">
        <title>Whole-genome sequence of the oriental lung fluke Paragonimus westermani.</title>
        <authorList>
            <person name="Oey H."/>
            <person name="Zakrzewski M."/>
            <person name="Narain K."/>
            <person name="Devi K.R."/>
            <person name="Agatsuma T."/>
            <person name="Nawaratna S."/>
            <person name="Gobert G.N."/>
            <person name="Jones M.K."/>
            <person name="Ragan M.A."/>
            <person name="McManus D.P."/>
            <person name="Krause L."/>
        </authorList>
    </citation>
    <scope>NUCLEOTIDE SEQUENCE [LARGE SCALE GENOMIC DNA]</scope>
    <source>
        <strain evidence="9 10">IND2009</strain>
    </source>
</reference>
<evidence type="ECO:0000256" key="2">
    <source>
        <dbReference type="ARBA" id="ARBA00022695"/>
    </source>
</evidence>
<dbReference type="GO" id="GO:0003964">
    <property type="term" value="F:RNA-directed DNA polymerase activity"/>
    <property type="evidence" value="ECO:0007669"/>
    <property type="project" value="UniProtKB-KW"/>
</dbReference>
<evidence type="ECO:0000256" key="1">
    <source>
        <dbReference type="ARBA" id="ARBA00022679"/>
    </source>
</evidence>
<feature type="domain" description="Reverse transcriptase RNase H-like" evidence="7">
    <location>
        <begin position="66"/>
        <end position="97"/>
    </location>
</feature>
<dbReference type="GO" id="GO:0016787">
    <property type="term" value="F:hydrolase activity"/>
    <property type="evidence" value="ECO:0007669"/>
    <property type="project" value="UniProtKB-KW"/>
</dbReference>
<organism evidence="9 10">
    <name type="scientific">Paragonimus westermani</name>
    <dbReference type="NCBI Taxonomy" id="34504"/>
    <lineage>
        <taxon>Eukaryota</taxon>
        <taxon>Metazoa</taxon>
        <taxon>Spiralia</taxon>
        <taxon>Lophotrochozoa</taxon>
        <taxon>Platyhelminthes</taxon>
        <taxon>Trematoda</taxon>
        <taxon>Digenea</taxon>
        <taxon>Plagiorchiida</taxon>
        <taxon>Troglotremata</taxon>
        <taxon>Troglotrematidae</taxon>
        <taxon>Paragonimus</taxon>
    </lineage>
</organism>
<evidence type="ECO:0000256" key="6">
    <source>
        <dbReference type="ARBA" id="ARBA00022918"/>
    </source>
</evidence>
<gene>
    <name evidence="9" type="ORF">DEA37_0007879</name>
</gene>
<dbReference type="Pfam" id="PF17917">
    <property type="entry name" value="RT_RNaseH"/>
    <property type="match status" value="1"/>
</dbReference>
<dbReference type="Gene3D" id="1.10.340.70">
    <property type="match status" value="1"/>
</dbReference>
<keyword evidence="4" id="KW-0255">Endonuclease</keyword>
<dbReference type="Pfam" id="PF17921">
    <property type="entry name" value="Integrase_H2C2"/>
    <property type="match status" value="1"/>
</dbReference>
<dbReference type="GO" id="GO:0004519">
    <property type="term" value="F:endonuclease activity"/>
    <property type="evidence" value="ECO:0007669"/>
    <property type="project" value="UniProtKB-KW"/>
</dbReference>
<evidence type="ECO:0000256" key="4">
    <source>
        <dbReference type="ARBA" id="ARBA00022759"/>
    </source>
</evidence>
<sequence>MYPGALPKQAHLSWLPVYPGESPPPHAVDAGSRVYVIRCRHEQDVIPGKWPYDLGGIAHIPYHGKEIETDHKPLEWIKSAKDPRGRLARWALRLQEYDFTIHRVAGKGNCVPDLLSRTQHLDEVHKDVVGVNSIELESDPEKLQAAREMNTTIRTVIDRLLSGGQPPEDEVNPELKASRMHWSDLRLNSAGILMRQLREGINVPVIPAELRATIVKECHQLAHTGCHRTYEMLKQRAYWPGMKNDGIPMNCLSLSVLVILGEAISETVGTLMCSNSEQFHWSPGSIVLPPQTFDVIPWSVDLEPSTETEVCNCISDLKGERASGLDGLVSVNFEEDRETLVKALTQLFRIV</sequence>
<dbReference type="PANTHER" id="PTHR37984">
    <property type="entry name" value="PROTEIN CBG26694"/>
    <property type="match status" value="1"/>
</dbReference>
<dbReference type="InterPro" id="IPR041373">
    <property type="entry name" value="RT_RNaseH"/>
</dbReference>
<feature type="domain" description="Integrase zinc-binding" evidence="8">
    <location>
        <begin position="206"/>
        <end position="245"/>
    </location>
</feature>
<evidence type="ECO:0000259" key="7">
    <source>
        <dbReference type="Pfam" id="PF17917"/>
    </source>
</evidence>
<comment type="caution">
    <text evidence="9">The sequence shown here is derived from an EMBL/GenBank/DDBJ whole genome shotgun (WGS) entry which is preliminary data.</text>
</comment>
<keyword evidence="6" id="KW-0695">RNA-directed DNA polymerase</keyword>
<evidence type="ECO:0000256" key="5">
    <source>
        <dbReference type="ARBA" id="ARBA00022801"/>
    </source>
</evidence>
<dbReference type="Proteomes" id="UP000324629">
    <property type="component" value="Unassembled WGS sequence"/>
</dbReference>
<dbReference type="AlphaFoldDB" id="A0A5J4NLY3"/>
<dbReference type="EMBL" id="QNGE01002008">
    <property type="protein sequence ID" value="KAA3676399.1"/>
    <property type="molecule type" value="Genomic_DNA"/>
</dbReference>
<dbReference type="InterPro" id="IPR041588">
    <property type="entry name" value="Integrase_H2C2"/>
</dbReference>
<protein>
    <recommendedName>
        <fullName evidence="11">Integrase zinc-binding domain-containing protein</fullName>
    </recommendedName>
</protein>